<dbReference type="AlphaFoldDB" id="A0A4Y8PH02"/>
<proteinExistence type="predicted"/>
<dbReference type="PANTHER" id="PTHR39082">
    <property type="entry name" value="PHOSPHOLIPASE C-BETA-2-RELATED"/>
    <property type="match status" value="1"/>
</dbReference>
<dbReference type="RefSeq" id="WP_166792802.1">
    <property type="nucleotide sequence ID" value="NZ_LXQC01000057.1"/>
</dbReference>
<comment type="caution">
    <text evidence="4">The sequence shown here is derived from an EMBL/GenBank/DDBJ whole genome shotgun (WGS) entry which is preliminary data.</text>
</comment>
<sequence length="234" mass="27577">MHPSLHSLLQLQQMDQKIFETRHNLTRIPIEIDKMQRQLKEEQETIARNKKELFQIDLSIKELEEEIAGLKSKVNQYKYQQLTTRKNEEYQALSHQIENANLKISTLEDKILELLDKKEKVSTTFRELESKFHSYSREINKRIENLLTQKKSFEKNLEQLIEERKNYASRFDPQLLKTYQSIAASKPGSAIVAVIEESCGGCHMKMTKQRCLKVKSSEELVFCEYCGRILFFAE</sequence>
<gene>
    <name evidence="4" type="ORF">A7Q10_04270</name>
</gene>
<feature type="coiled-coil region" evidence="1">
    <location>
        <begin position="32"/>
        <end position="170"/>
    </location>
</feature>
<dbReference type="GO" id="GO:0003677">
    <property type="term" value="F:DNA binding"/>
    <property type="evidence" value="ECO:0007669"/>
    <property type="project" value="UniProtKB-KW"/>
</dbReference>
<organism evidence="4 5">
    <name type="scientific">Methylacidiphilum caldifontis</name>
    <dbReference type="NCBI Taxonomy" id="2795386"/>
    <lineage>
        <taxon>Bacteria</taxon>
        <taxon>Pseudomonadati</taxon>
        <taxon>Verrucomicrobiota</taxon>
        <taxon>Methylacidiphilae</taxon>
        <taxon>Methylacidiphilales</taxon>
        <taxon>Methylacidiphilaceae</taxon>
        <taxon>Methylacidiphilum (ex Ratnadevi et al. 2023)</taxon>
    </lineage>
</organism>
<evidence type="ECO:0000256" key="1">
    <source>
        <dbReference type="SAM" id="Coils"/>
    </source>
</evidence>
<evidence type="ECO:0000313" key="5">
    <source>
        <dbReference type="Proteomes" id="UP000297713"/>
    </source>
</evidence>
<accession>A0A4Y8PH02</accession>
<dbReference type="PANTHER" id="PTHR39082:SF1">
    <property type="entry name" value="SCAVENGER RECEPTOR CLASS A MEMBER 3"/>
    <property type="match status" value="1"/>
</dbReference>
<dbReference type="Pfam" id="PF02591">
    <property type="entry name" value="Zn_ribbon_9"/>
    <property type="match status" value="1"/>
</dbReference>
<dbReference type="Gene3D" id="1.10.287.1490">
    <property type="match status" value="1"/>
</dbReference>
<keyword evidence="1" id="KW-0175">Coiled coil</keyword>
<keyword evidence="5" id="KW-1185">Reference proteome</keyword>
<feature type="domain" description="CT398-like coiled coil hairpin" evidence="3">
    <location>
        <begin position="11"/>
        <end position="185"/>
    </location>
</feature>
<feature type="domain" description="C4-type zinc ribbon" evidence="2">
    <location>
        <begin position="198"/>
        <end position="230"/>
    </location>
</feature>
<dbReference type="Pfam" id="PF24481">
    <property type="entry name" value="CT398_CC"/>
    <property type="match status" value="1"/>
</dbReference>
<dbReference type="InterPro" id="IPR003743">
    <property type="entry name" value="Zf-RING_7"/>
</dbReference>
<evidence type="ECO:0000259" key="3">
    <source>
        <dbReference type="Pfam" id="PF24481"/>
    </source>
</evidence>
<evidence type="ECO:0000259" key="2">
    <source>
        <dbReference type="Pfam" id="PF02591"/>
    </source>
</evidence>
<dbReference type="InterPro" id="IPR056003">
    <property type="entry name" value="CT398_CC_hairpin"/>
</dbReference>
<dbReference type="EMBL" id="LXQC01000057">
    <property type="protein sequence ID" value="TFE71820.1"/>
    <property type="molecule type" value="Genomic_DNA"/>
</dbReference>
<protein>
    <submittedName>
        <fullName evidence="4">DNA-binding protein</fullName>
    </submittedName>
</protein>
<dbReference type="Proteomes" id="UP000297713">
    <property type="component" value="Unassembled WGS sequence"/>
</dbReference>
<keyword evidence="4" id="KW-0238">DNA-binding</keyword>
<evidence type="ECO:0000313" key="4">
    <source>
        <dbReference type="EMBL" id="TFE71820.1"/>
    </source>
</evidence>
<name>A0A4Y8PH02_9BACT</name>
<reference evidence="4 5" key="1">
    <citation type="submission" date="2016-05" db="EMBL/GenBank/DDBJ databases">
        <title>Diversity and Homogeneity among Thermoacidophilic Verrucomicrobia Methanotrophs Linked with Geographical Origin.</title>
        <authorList>
            <person name="Erikstad H.-A."/>
            <person name="Smestad N.B."/>
            <person name="Ceballos R.M."/>
            <person name="Birkeland N.-K."/>
        </authorList>
    </citation>
    <scope>NUCLEOTIDE SEQUENCE [LARGE SCALE GENOMIC DNA]</scope>
    <source>
        <strain evidence="4 5">Phi</strain>
    </source>
</reference>
<dbReference type="InterPro" id="IPR052376">
    <property type="entry name" value="Oxidative_Scav/Glycosyltrans"/>
</dbReference>